<dbReference type="EMBL" id="PVEM01000001">
    <property type="protein sequence ID" value="PTD11593.1"/>
    <property type="molecule type" value="Genomic_DNA"/>
</dbReference>
<comment type="caution">
    <text evidence="1">The sequence shown here is derived from an EMBL/GenBank/DDBJ whole genome shotgun (WGS) entry which is preliminary data.</text>
</comment>
<dbReference type="OrthoDB" id="10307850at2759"/>
<proteinExistence type="predicted"/>
<dbReference type="Proteomes" id="UP000241587">
    <property type="component" value="Unassembled WGS sequence"/>
</dbReference>
<protein>
    <submittedName>
        <fullName evidence="1">Uncharacterized protein</fullName>
    </submittedName>
</protein>
<accession>A0A2T4H726</accession>
<dbReference type="OMA" id="FHARRCN"/>
<name>A0A2T4H726_FUSCU</name>
<organism evidence="1 2">
    <name type="scientific">Fusarium culmorum</name>
    <dbReference type="NCBI Taxonomy" id="5516"/>
    <lineage>
        <taxon>Eukaryota</taxon>
        <taxon>Fungi</taxon>
        <taxon>Dikarya</taxon>
        <taxon>Ascomycota</taxon>
        <taxon>Pezizomycotina</taxon>
        <taxon>Sordariomycetes</taxon>
        <taxon>Hypocreomycetidae</taxon>
        <taxon>Hypocreales</taxon>
        <taxon>Nectriaceae</taxon>
        <taxon>Fusarium</taxon>
    </lineage>
</organism>
<evidence type="ECO:0000313" key="2">
    <source>
        <dbReference type="Proteomes" id="UP000241587"/>
    </source>
</evidence>
<evidence type="ECO:0000313" key="1">
    <source>
        <dbReference type="EMBL" id="PTD11593.1"/>
    </source>
</evidence>
<reference evidence="1 2" key="1">
    <citation type="submission" date="2018-02" db="EMBL/GenBank/DDBJ databases">
        <title>Fusarium culmorum secondary metabolites in fungal-bacterial-plant interactions.</title>
        <authorList>
            <person name="Schmidt R."/>
        </authorList>
    </citation>
    <scope>NUCLEOTIDE SEQUENCE [LARGE SCALE GENOMIC DNA]</scope>
    <source>
        <strain evidence="1 2">PV</strain>
    </source>
</reference>
<gene>
    <name evidence="1" type="ORF">FCULG_00004059</name>
</gene>
<dbReference type="AlphaFoldDB" id="A0A2T4H726"/>
<sequence length="161" mass="18692">MVSMARFRVKHQIRPWVMECMYIHVEKSPFCRLSTFHARRCNAAPRPRKSERTVRRRHVSTYQTQLHVTIIRLCFAPVDSRRCGLILPVARLIATQSRRVGLRTSSGWTVPVPIGSQVNKNNTMPRASGRLHINKVHDGKAYSIHWWSSLIELSKPRFHAD</sequence>
<keyword evidence="2" id="KW-1185">Reference proteome</keyword>